<dbReference type="InterPro" id="IPR036937">
    <property type="entry name" value="Adhesion_dom_fimbrial_sf"/>
</dbReference>
<name>A0A448SL49_SERRU</name>
<dbReference type="SUPFAM" id="SSF49401">
    <property type="entry name" value="Bacterial adhesins"/>
    <property type="match status" value="1"/>
</dbReference>
<dbReference type="Gene3D" id="2.60.40.1090">
    <property type="entry name" value="Fimbrial-type adhesion domain"/>
    <property type="match status" value="1"/>
</dbReference>
<dbReference type="AlphaFoldDB" id="A0A448SL49"/>
<sequence>MRWRALLALLLFGGTAHAEPDNTCWGEPVNTSVVDLGNVKFHGNKKGTISDVINYSVRGKLSGICNRSAKDATMMAYYRDLGPALTPSPDSNSTKYYTLSDDVDIMIMSGGIYSYLPLGPYNWPFGDFVPPLGQGIRFDNIENIASTGQIYLKLRRDVIGGAIVIPSDIVLFSVYPVVRMHINPPRASTPVFEAHTKTGGQVIPVGQECSINQGNTINVNFNILQTDQVPTSGNGKRYSKDITLNFSCNSRITQDVRVQLVADTAEFSSDLIRSDNNQLGFALKHNGQLVKPMNSFGARLYSGAGSDEITLMPVKDLKVSLQAGAFNASVTLVIMTL</sequence>
<feature type="chain" id="PRO_5019358922" evidence="1">
    <location>
        <begin position="19"/>
        <end position="337"/>
    </location>
</feature>
<accession>A0A448SL49</accession>
<protein>
    <submittedName>
        <fullName evidence="3">Putative minor fimbrial subunit StfE</fullName>
    </submittedName>
</protein>
<dbReference type="InterPro" id="IPR008966">
    <property type="entry name" value="Adhesion_dom_sf"/>
</dbReference>
<reference evidence="3 4" key="1">
    <citation type="submission" date="2018-12" db="EMBL/GenBank/DDBJ databases">
        <authorList>
            <consortium name="Pathogen Informatics"/>
        </authorList>
    </citation>
    <scope>NUCLEOTIDE SEQUENCE [LARGE SCALE GENOMIC DNA]</scope>
    <source>
        <strain evidence="3 4">NCTC10036</strain>
    </source>
</reference>
<evidence type="ECO:0000313" key="3">
    <source>
        <dbReference type="EMBL" id="VEI68361.1"/>
    </source>
</evidence>
<dbReference type="EMBL" id="LR134493">
    <property type="protein sequence ID" value="VEI68361.1"/>
    <property type="molecule type" value="Genomic_DNA"/>
</dbReference>
<gene>
    <name evidence="3" type="ORF">NCTC10036_03283</name>
</gene>
<proteinExistence type="predicted"/>
<keyword evidence="1" id="KW-0732">Signal</keyword>
<dbReference type="GO" id="GO:0007155">
    <property type="term" value="P:cell adhesion"/>
    <property type="evidence" value="ECO:0007669"/>
    <property type="project" value="InterPro"/>
</dbReference>
<evidence type="ECO:0000256" key="1">
    <source>
        <dbReference type="SAM" id="SignalP"/>
    </source>
</evidence>
<dbReference type="InterPro" id="IPR000259">
    <property type="entry name" value="Adhesion_dom_fimbrial"/>
</dbReference>
<organism evidence="3 4">
    <name type="scientific">Serratia rubidaea</name>
    <name type="common">Serratia marinorubra</name>
    <dbReference type="NCBI Taxonomy" id="61652"/>
    <lineage>
        <taxon>Bacteria</taxon>
        <taxon>Pseudomonadati</taxon>
        <taxon>Pseudomonadota</taxon>
        <taxon>Gammaproteobacteria</taxon>
        <taxon>Enterobacterales</taxon>
        <taxon>Yersiniaceae</taxon>
        <taxon>Serratia</taxon>
    </lineage>
</organism>
<dbReference type="Pfam" id="PF00419">
    <property type="entry name" value="Fimbrial"/>
    <property type="match status" value="1"/>
</dbReference>
<dbReference type="RefSeq" id="WP_126531959.1">
    <property type="nucleotide sequence ID" value="NZ_LR134493.1"/>
</dbReference>
<feature type="domain" description="Fimbrial-type adhesion" evidence="2">
    <location>
        <begin position="200"/>
        <end position="334"/>
    </location>
</feature>
<evidence type="ECO:0000313" key="4">
    <source>
        <dbReference type="Proteomes" id="UP000281904"/>
    </source>
</evidence>
<dbReference type="Proteomes" id="UP000281904">
    <property type="component" value="Chromosome"/>
</dbReference>
<dbReference type="GO" id="GO:0009289">
    <property type="term" value="C:pilus"/>
    <property type="evidence" value="ECO:0007669"/>
    <property type="project" value="InterPro"/>
</dbReference>
<feature type="signal peptide" evidence="1">
    <location>
        <begin position="1"/>
        <end position="18"/>
    </location>
</feature>
<evidence type="ECO:0000259" key="2">
    <source>
        <dbReference type="Pfam" id="PF00419"/>
    </source>
</evidence>